<dbReference type="GO" id="GO:0005634">
    <property type="term" value="C:nucleus"/>
    <property type="evidence" value="ECO:0000318"/>
    <property type="project" value="GO_Central"/>
</dbReference>
<feature type="compositionally biased region" description="Basic and acidic residues" evidence="3">
    <location>
        <begin position="88"/>
        <end position="101"/>
    </location>
</feature>
<evidence type="ECO:0000259" key="4">
    <source>
        <dbReference type="PROSITE" id="PS50106"/>
    </source>
</evidence>
<dbReference type="SUPFAM" id="SSF50156">
    <property type="entry name" value="PDZ domain-like"/>
    <property type="match status" value="1"/>
</dbReference>
<dbReference type="GO" id="GO:0032287">
    <property type="term" value="P:peripheral nervous system myelin maintenance"/>
    <property type="evidence" value="ECO:0000318"/>
    <property type="project" value="GO_Central"/>
</dbReference>
<dbReference type="Gene3D" id="2.30.42.10">
    <property type="match status" value="1"/>
</dbReference>
<dbReference type="GO" id="GO:0005737">
    <property type="term" value="C:cytoplasm"/>
    <property type="evidence" value="ECO:0000318"/>
    <property type="project" value="GO_Central"/>
</dbReference>
<keyword evidence="2" id="KW-0539">Nucleus</keyword>
<dbReference type="GO" id="GO:0043484">
    <property type="term" value="P:regulation of RNA splicing"/>
    <property type="evidence" value="ECO:0000318"/>
    <property type="project" value="GO_Central"/>
</dbReference>
<keyword evidence="6" id="KW-1185">Reference proteome</keyword>
<dbReference type="InterPro" id="IPR036034">
    <property type="entry name" value="PDZ_sf"/>
</dbReference>
<feature type="region of interest" description="Disordered" evidence="3">
    <location>
        <begin position="1912"/>
        <end position="1958"/>
    </location>
</feature>
<dbReference type="PANTHER" id="PTHR23348">
    <property type="entry name" value="PERIAXIN/AHNAK"/>
    <property type="match status" value="1"/>
</dbReference>
<gene>
    <name evidence="5" type="primary">prx</name>
</gene>
<comment type="subcellular location">
    <subcellularLocation>
        <location evidence="1">Nucleus</location>
    </subcellularLocation>
</comment>
<dbReference type="InParanoid" id="A0A803T4A8"/>
<dbReference type="SMART" id="SM00228">
    <property type="entry name" value="PDZ"/>
    <property type="match status" value="1"/>
</dbReference>
<dbReference type="InterPro" id="IPR052082">
    <property type="entry name" value="Myelin_sheath_structural"/>
</dbReference>
<dbReference type="GeneTree" id="ENSGT00940000160366"/>
<evidence type="ECO:0000256" key="2">
    <source>
        <dbReference type="ARBA" id="ARBA00023242"/>
    </source>
</evidence>
<dbReference type="Ensembl" id="ENSACAT00000054476.1">
    <property type="protein sequence ID" value="ENSACAP00000030048.1"/>
    <property type="gene ID" value="ENSACAG00000044848.1"/>
</dbReference>
<reference evidence="5" key="1">
    <citation type="submission" date="2009-12" db="EMBL/GenBank/DDBJ databases">
        <title>The Genome Sequence of Anolis carolinensis (Green Anole Lizard).</title>
        <authorList>
            <consortium name="The Genome Sequencing Platform"/>
            <person name="Di Palma F."/>
            <person name="Alfoldi J."/>
            <person name="Heiman D."/>
            <person name="Young S."/>
            <person name="Grabherr M."/>
            <person name="Johnson J."/>
            <person name="Lander E.S."/>
            <person name="Lindblad-Toh K."/>
        </authorList>
    </citation>
    <scope>NUCLEOTIDE SEQUENCE [LARGE SCALE GENOMIC DNA]</scope>
    <source>
        <strain evidence="5">JBL SC #1</strain>
    </source>
</reference>
<feature type="compositionally biased region" description="Basic and acidic residues" evidence="3">
    <location>
        <begin position="129"/>
        <end position="140"/>
    </location>
</feature>
<evidence type="ECO:0000313" key="5">
    <source>
        <dbReference type="Ensembl" id="ENSACAP00000030048.1"/>
    </source>
</evidence>
<dbReference type="InterPro" id="IPR001478">
    <property type="entry name" value="PDZ"/>
</dbReference>
<feature type="region of interest" description="Disordered" evidence="3">
    <location>
        <begin position="712"/>
        <end position="737"/>
    </location>
</feature>
<feature type="region of interest" description="Disordered" evidence="3">
    <location>
        <begin position="48"/>
        <end position="216"/>
    </location>
</feature>
<reference evidence="5" key="2">
    <citation type="submission" date="2025-08" db="UniProtKB">
        <authorList>
            <consortium name="Ensembl"/>
        </authorList>
    </citation>
    <scope>IDENTIFICATION</scope>
</reference>
<feature type="region of interest" description="Disordered" evidence="3">
    <location>
        <begin position="1771"/>
        <end position="1804"/>
    </location>
</feature>
<organism evidence="5 6">
    <name type="scientific">Anolis carolinensis</name>
    <name type="common">Green anole</name>
    <name type="synonym">American chameleon</name>
    <dbReference type="NCBI Taxonomy" id="28377"/>
    <lineage>
        <taxon>Eukaryota</taxon>
        <taxon>Metazoa</taxon>
        <taxon>Chordata</taxon>
        <taxon>Craniata</taxon>
        <taxon>Vertebrata</taxon>
        <taxon>Euteleostomi</taxon>
        <taxon>Lepidosauria</taxon>
        <taxon>Squamata</taxon>
        <taxon>Bifurcata</taxon>
        <taxon>Unidentata</taxon>
        <taxon>Episquamata</taxon>
        <taxon>Toxicofera</taxon>
        <taxon>Iguania</taxon>
        <taxon>Dactyloidae</taxon>
        <taxon>Anolis</taxon>
    </lineage>
</organism>
<dbReference type="PROSITE" id="PS50106">
    <property type="entry name" value="PDZ"/>
    <property type="match status" value="1"/>
</dbReference>
<feature type="compositionally biased region" description="Polar residues" evidence="3">
    <location>
        <begin position="1912"/>
        <end position="1924"/>
    </location>
</feature>
<feature type="region of interest" description="Disordered" evidence="3">
    <location>
        <begin position="1712"/>
        <end position="1738"/>
    </location>
</feature>
<dbReference type="CDD" id="cd00136">
    <property type="entry name" value="PDZ_canonical"/>
    <property type="match status" value="1"/>
</dbReference>
<dbReference type="Proteomes" id="UP000001646">
    <property type="component" value="Unplaced"/>
</dbReference>
<feature type="region of interest" description="Disordered" evidence="3">
    <location>
        <begin position="2078"/>
        <end position="2109"/>
    </location>
</feature>
<accession>A0A803T4A8</accession>
<protein>
    <recommendedName>
        <fullName evidence="4">PDZ domain-containing protein</fullName>
    </recommendedName>
</protein>
<feature type="domain" description="PDZ" evidence="4">
    <location>
        <begin position="234"/>
        <end position="301"/>
    </location>
</feature>
<feature type="compositionally biased region" description="Basic and acidic residues" evidence="3">
    <location>
        <begin position="1252"/>
        <end position="1264"/>
    </location>
</feature>
<proteinExistence type="predicted"/>
<feature type="compositionally biased region" description="Low complexity" evidence="3">
    <location>
        <begin position="206"/>
        <end position="215"/>
    </location>
</feature>
<sequence length="2109" mass="225789">MPWLMFRRAPKHVQRESSLPEDLLHLWKPGHPIDVWLKPSRASEHVQRGLSRRREGATGQALERGGEWRGGVFLPAAPPLAGDGGGLEGREEGRGGLEGRPEPPPSCPQFPGPESQARAAQIRGGALAERSRDRVVEPKGNEQPTQVQTPTSSHPHQSPEEAADPERAAQKEKLHEELKRVLQRKGESQRNTEETVAGEEEEEEPPLLSLSPPSEMEAKVSAMEKTIETSELLEIIVETEAEAGVSGMSVAGGGRDGLFVKDVLKDSPAARALSLKEGDQLLSARVYFDNIKYEDALQILKCAEPYKISFCLKRTVPSADVSRKPGTSTFEVRGPKAKIAKLNIQSLSSLKKKKKKKVTKGLAKDLQETADLHGSRDLAGGKLEIAPVDVEFSLPKFSKLRKAKSAGEVAVAEPSPDVSPWLSSLETKRRKLKFPRLKVKEAAAAAAAGRTRVEVPESHLEVGLPKVAIGVKAATKKEGEGKVSRFTVPFTKAKKAKEEARSKIETGFQAPQVELDLPLPKAGPGRESPKTGAKAEDFKIQAPQIGLPKMEVVLPKVSTVGMEVLEGGLQAGLKLPTAEVAAPKIDVDLSFPKLEGSSPPEVVPKGEGFRIKVTKFGISAEDVKLKVPSAKAPVLEVSLEKDKVRSKDLAEKLTAGVTMPSLDVEAPSVELELPLPRGKAEMKAHKTRVEVPDIAVKVPSISFGKLVSKAPEEGESRLPQVEVSLGKPESPKIKAKGPKIQIPGFGISLAECRSDSKETVSKGAAESKVTFPGMKMPSLDISVPKVSDMQLPKAMGELAAPFDRAKSQEAAEEPGFRFQVPQVSLPKFDLPAKATPSPSLLTHTKFPKPEGDVSVKVGVPKVDLVLPDVQLPKSQCQKSELDISVEEPKVEMAVPSARLSFPSGTVPALGIGLPKVEVGLDLPKVERELVVSEPLPPRDHEMKLQFPNFGAVNKDLGVELSVPTCQPDQLEMEPSVRTFEGPDVSGMVARIPKVDLALGKELLTAEGERGLEIGLDLKEKILPKISLGQAGLAAGAKVKLPSVEIPTITIPDVTIESNKVLEAESKQKSPRFALPKFNISGPKAQKVSPEAKLKMPKFGISFPKSKWGAEVESPKLALSVEGKAPKEKSEPRVGLDSSESRMKLPTMEVEVPSMAVDISLPSGKTEEWPSKEAAGPSPEVGMDLPDVKLKMPKLLLPRFGAKGKEGDLELKGREAKLPEKEAKAKMPKFKMPYFSMMRRDVEISGLEAEAKIKKDSKSPKEKGPSVKMPSVKMPTLQLSSPKLETDQGKLQIQAPELGVKVPQVELPRISTKDGKAEGGLLMGSESPTFKVKMPSLEIAVPSPRVEEELEKPMVDVSEADIRGYEGELKIPSVPSICISAPKVELDIGLPTAGPDESISHGATSADAKIKLPKVELPKFGKGEDGGVVEAGVQLMGHKFSLGREGEKEPEGAAEGHILGSKVRMPKVDISLPKARLSDAELPLTEGEGVAEGTEGKFKMPSVGLPKFSTPKMKAPEVELDMSLEAAGKMPRVKVSSPAIKLPKFGGSSSDGEGEPEVDVPRVPQLELKAPKLRGSAEMLSLETGTKEAKIKMPSLPIGFGLGKAEAETGLGVDDGKFKLKFPSLSISKAGPESSTDTQPLCPPAEEADFSFKMPQIALPHVGFSVDYEGRKEAKEELGKLTGMTDLEVDVGGFEGRLKMPKIKMLAFGTPGAKGDTDVATASPPRHRRGSGEGDLDEKKAAFKVPGVEISAPSLKTHAEYDVEETQLRYAGSQELEGASKRGRIGSDGRKSPVGKGEGASADAGKKYKVKLPKFGLSLAKAGFEAEEGTPGQESETKAKKRMFALGRSKAKGSEGSPSLLEREEEGDGKGMMAKLKLKPSFGLSLSKPKLGVEVNGNLEEASSKLKVPKLGFSTTEESAQQNGEQAEVSLQDGSQESKGKMGKIRLPQVELSSPSKVAETDHKLNLKLVRAEETKEDTHGSGGGTFSALKFKSPKITFSGFKKRNGEMEPGAVVSSAARTEMASLEMGEAGSKGERSPKFRFPKLALSPRSHGVLEITPEHPEDEARLKIRLPDVGFSGELSSEEPGLETRLGTAKVGTKSEGGAVSSV</sequence>
<evidence type="ECO:0000256" key="3">
    <source>
        <dbReference type="SAM" id="MobiDB-lite"/>
    </source>
</evidence>
<feature type="region of interest" description="Disordered" evidence="3">
    <location>
        <begin position="1161"/>
        <end position="1184"/>
    </location>
</feature>
<dbReference type="PANTHER" id="PTHR23348:SF42">
    <property type="entry name" value="PERIAXIN"/>
    <property type="match status" value="1"/>
</dbReference>
<feature type="compositionally biased region" description="Basic and acidic residues" evidence="3">
    <location>
        <begin position="164"/>
        <end position="193"/>
    </location>
</feature>
<name>A0A803T4A8_ANOCA</name>
<feature type="region of interest" description="Disordered" evidence="3">
    <location>
        <begin position="1823"/>
        <end position="1869"/>
    </location>
</feature>
<feature type="region of interest" description="Disordered" evidence="3">
    <location>
        <begin position="1252"/>
        <end position="1271"/>
    </location>
</feature>
<reference evidence="5" key="3">
    <citation type="submission" date="2025-09" db="UniProtKB">
        <authorList>
            <consortium name="Ensembl"/>
        </authorList>
    </citation>
    <scope>IDENTIFICATION</scope>
</reference>
<feature type="compositionally biased region" description="Acidic residues" evidence="3">
    <location>
        <begin position="196"/>
        <end position="205"/>
    </location>
</feature>
<feature type="compositionally biased region" description="Polar residues" evidence="3">
    <location>
        <begin position="142"/>
        <end position="156"/>
    </location>
</feature>
<feature type="compositionally biased region" description="Pro residues" evidence="3">
    <location>
        <begin position="102"/>
        <end position="111"/>
    </location>
</feature>
<evidence type="ECO:0000313" key="6">
    <source>
        <dbReference type="Proteomes" id="UP000001646"/>
    </source>
</evidence>
<evidence type="ECO:0000256" key="1">
    <source>
        <dbReference type="ARBA" id="ARBA00004123"/>
    </source>
</evidence>